<dbReference type="PANTHER" id="PTHR33365:SF11">
    <property type="entry name" value="TAT PATHWAY SIGNAL SEQUENCE"/>
    <property type="match status" value="1"/>
</dbReference>
<name>A0A5C3M9Z4_9AGAR</name>
<keyword evidence="2" id="KW-0560">Oxidoreductase</keyword>
<evidence type="ECO:0000256" key="3">
    <source>
        <dbReference type="ARBA" id="ARBA00035112"/>
    </source>
</evidence>
<keyword evidence="6" id="KW-1185">Reference proteome</keyword>
<evidence type="ECO:0000256" key="2">
    <source>
        <dbReference type="ARBA" id="ARBA00023002"/>
    </source>
</evidence>
<comment type="pathway">
    <text evidence="1">Mycotoxin biosynthesis.</text>
</comment>
<organism evidence="5 6">
    <name type="scientific">Crucibulum laeve</name>
    <dbReference type="NCBI Taxonomy" id="68775"/>
    <lineage>
        <taxon>Eukaryota</taxon>
        <taxon>Fungi</taxon>
        <taxon>Dikarya</taxon>
        <taxon>Basidiomycota</taxon>
        <taxon>Agaricomycotina</taxon>
        <taxon>Agaricomycetes</taxon>
        <taxon>Agaricomycetidae</taxon>
        <taxon>Agaricales</taxon>
        <taxon>Agaricineae</taxon>
        <taxon>Nidulariaceae</taxon>
        <taxon>Crucibulum</taxon>
    </lineage>
</organism>
<proteinExistence type="inferred from homology"/>
<dbReference type="Pfam" id="PF11807">
    <property type="entry name" value="UstYa"/>
    <property type="match status" value="1"/>
</dbReference>
<dbReference type="PANTHER" id="PTHR33365">
    <property type="entry name" value="YALI0B05434P"/>
    <property type="match status" value="1"/>
</dbReference>
<dbReference type="STRING" id="68775.A0A5C3M9Z4"/>
<keyword evidence="4" id="KW-0472">Membrane</keyword>
<reference evidence="5 6" key="1">
    <citation type="journal article" date="2019" name="Nat. Ecol. Evol.">
        <title>Megaphylogeny resolves global patterns of mushroom evolution.</title>
        <authorList>
            <person name="Varga T."/>
            <person name="Krizsan K."/>
            <person name="Foldi C."/>
            <person name="Dima B."/>
            <person name="Sanchez-Garcia M."/>
            <person name="Sanchez-Ramirez S."/>
            <person name="Szollosi G.J."/>
            <person name="Szarkandi J.G."/>
            <person name="Papp V."/>
            <person name="Albert L."/>
            <person name="Andreopoulos W."/>
            <person name="Angelini C."/>
            <person name="Antonin V."/>
            <person name="Barry K.W."/>
            <person name="Bougher N.L."/>
            <person name="Buchanan P."/>
            <person name="Buyck B."/>
            <person name="Bense V."/>
            <person name="Catcheside P."/>
            <person name="Chovatia M."/>
            <person name="Cooper J."/>
            <person name="Damon W."/>
            <person name="Desjardin D."/>
            <person name="Finy P."/>
            <person name="Geml J."/>
            <person name="Haridas S."/>
            <person name="Hughes K."/>
            <person name="Justo A."/>
            <person name="Karasinski D."/>
            <person name="Kautmanova I."/>
            <person name="Kiss B."/>
            <person name="Kocsube S."/>
            <person name="Kotiranta H."/>
            <person name="LaButti K.M."/>
            <person name="Lechner B.E."/>
            <person name="Liimatainen K."/>
            <person name="Lipzen A."/>
            <person name="Lukacs Z."/>
            <person name="Mihaltcheva S."/>
            <person name="Morgado L.N."/>
            <person name="Niskanen T."/>
            <person name="Noordeloos M.E."/>
            <person name="Ohm R.A."/>
            <person name="Ortiz-Santana B."/>
            <person name="Ovrebo C."/>
            <person name="Racz N."/>
            <person name="Riley R."/>
            <person name="Savchenko A."/>
            <person name="Shiryaev A."/>
            <person name="Soop K."/>
            <person name="Spirin V."/>
            <person name="Szebenyi C."/>
            <person name="Tomsovsky M."/>
            <person name="Tulloss R.E."/>
            <person name="Uehling J."/>
            <person name="Grigoriev I.V."/>
            <person name="Vagvolgyi C."/>
            <person name="Papp T."/>
            <person name="Martin F.M."/>
            <person name="Miettinen O."/>
            <person name="Hibbett D.S."/>
            <person name="Nagy L.G."/>
        </authorList>
    </citation>
    <scope>NUCLEOTIDE SEQUENCE [LARGE SCALE GENOMIC DNA]</scope>
    <source>
        <strain evidence="5 6">CBS 166.37</strain>
    </source>
</reference>
<feature type="non-terminal residue" evidence="5">
    <location>
        <position position="233"/>
    </location>
</feature>
<dbReference type="GO" id="GO:0016491">
    <property type="term" value="F:oxidoreductase activity"/>
    <property type="evidence" value="ECO:0007669"/>
    <property type="project" value="UniProtKB-KW"/>
</dbReference>
<feature type="transmembrane region" description="Helical" evidence="4">
    <location>
        <begin position="30"/>
        <end position="50"/>
    </location>
</feature>
<comment type="similarity">
    <text evidence="3">Belongs to the ustYa family.</text>
</comment>
<dbReference type="Proteomes" id="UP000308652">
    <property type="component" value="Unassembled WGS sequence"/>
</dbReference>
<sequence length="233" mass="27028">MGVGQCPGPTLLATCYERQSKYRYRMGNHAPLYAIALLGIASLYFTSTLIDLAKDVRALRDFQARPNHIIRPIESYTLVGDDHPKRLPVPEKLVKMIVQESTHYGISEPEAETEWLWTATIGDGHVRIGKEKRMFAVAMFHQLHCLRGIRNAMDKGWNSISPARQTHILHCYNYLRQWTLCSADVTLEPGDFTKRNFTTQRHGATHTCIDWKPAYDYMSDKWMEWEEYRVDHN</sequence>
<keyword evidence="4" id="KW-1133">Transmembrane helix</keyword>
<protein>
    <submittedName>
        <fullName evidence="5">Uncharacterized protein</fullName>
    </submittedName>
</protein>
<evidence type="ECO:0000256" key="4">
    <source>
        <dbReference type="SAM" id="Phobius"/>
    </source>
</evidence>
<dbReference type="AlphaFoldDB" id="A0A5C3M9Z4"/>
<keyword evidence="4" id="KW-0812">Transmembrane</keyword>
<gene>
    <name evidence="5" type="ORF">BDQ12DRAFT_625246</name>
</gene>
<dbReference type="InterPro" id="IPR021765">
    <property type="entry name" value="UstYa-like"/>
</dbReference>
<dbReference type="EMBL" id="ML213593">
    <property type="protein sequence ID" value="TFK42239.1"/>
    <property type="molecule type" value="Genomic_DNA"/>
</dbReference>
<evidence type="ECO:0000313" key="5">
    <source>
        <dbReference type="EMBL" id="TFK42239.1"/>
    </source>
</evidence>
<dbReference type="GO" id="GO:0043386">
    <property type="term" value="P:mycotoxin biosynthetic process"/>
    <property type="evidence" value="ECO:0007669"/>
    <property type="project" value="InterPro"/>
</dbReference>
<evidence type="ECO:0000313" key="6">
    <source>
        <dbReference type="Proteomes" id="UP000308652"/>
    </source>
</evidence>
<dbReference type="OrthoDB" id="3687641at2759"/>
<evidence type="ECO:0000256" key="1">
    <source>
        <dbReference type="ARBA" id="ARBA00004685"/>
    </source>
</evidence>
<accession>A0A5C3M9Z4</accession>